<feature type="compositionally biased region" description="Polar residues" evidence="10">
    <location>
        <begin position="196"/>
        <end position="207"/>
    </location>
</feature>
<gene>
    <name evidence="11" type="ORF">OKIOD_LOCUS4847</name>
</gene>
<accession>A0ABN7SA68</accession>
<dbReference type="InterPro" id="IPR000684">
    <property type="entry name" value="RNA_pol_II_repeat_euk"/>
</dbReference>
<keyword evidence="7" id="KW-0804">Transcription</keyword>
<keyword evidence="5" id="KW-0862">Zinc</keyword>
<feature type="compositionally biased region" description="Low complexity" evidence="10">
    <location>
        <begin position="130"/>
        <end position="157"/>
    </location>
</feature>
<evidence type="ECO:0000256" key="3">
    <source>
        <dbReference type="ARBA" id="ARBA00022723"/>
    </source>
</evidence>
<keyword evidence="6" id="KW-0238">DNA-binding</keyword>
<evidence type="ECO:0000256" key="5">
    <source>
        <dbReference type="ARBA" id="ARBA00022833"/>
    </source>
</evidence>
<evidence type="ECO:0000256" key="6">
    <source>
        <dbReference type="ARBA" id="ARBA00023125"/>
    </source>
</evidence>
<keyword evidence="3" id="KW-0479">Metal-binding</keyword>
<evidence type="ECO:0000313" key="11">
    <source>
        <dbReference type="EMBL" id="CAG5094145.1"/>
    </source>
</evidence>
<evidence type="ECO:0000256" key="2">
    <source>
        <dbReference type="ARBA" id="ARBA00022553"/>
    </source>
</evidence>
<reference evidence="11 12" key="1">
    <citation type="submission" date="2021-04" db="EMBL/GenBank/DDBJ databases">
        <authorList>
            <person name="Bliznina A."/>
        </authorList>
    </citation>
    <scope>NUCLEOTIDE SEQUENCE [LARGE SCALE GENOMIC DNA]</scope>
</reference>
<comment type="subcellular location">
    <subcellularLocation>
        <location evidence="1">Nucleus</location>
    </subcellularLocation>
</comment>
<dbReference type="PROSITE" id="PS00115">
    <property type="entry name" value="RNA_POL_II_REPEAT"/>
    <property type="match status" value="1"/>
</dbReference>
<feature type="coiled-coil region" evidence="9">
    <location>
        <begin position="48"/>
        <end position="99"/>
    </location>
</feature>
<evidence type="ECO:0000256" key="9">
    <source>
        <dbReference type="SAM" id="Coils"/>
    </source>
</evidence>
<evidence type="ECO:0000256" key="10">
    <source>
        <dbReference type="SAM" id="MobiDB-lite"/>
    </source>
</evidence>
<keyword evidence="9" id="KW-0175">Coiled coil</keyword>
<dbReference type="EMBL" id="OU015569">
    <property type="protein sequence ID" value="CAG5094145.1"/>
    <property type="molecule type" value="Genomic_DNA"/>
</dbReference>
<evidence type="ECO:0000256" key="1">
    <source>
        <dbReference type="ARBA" id="ARBA00004123"/>
    </source>
</evidence>
<evidence type="ECO:0000313" key="12">
    <source>
        <dbReference type="Proteomes" id="UP001158576"/>
    </source>
</evidence>
<keyword evidence="8" id="KW-0539">Nucleus</keyword>
<dbReference type="Proteomes" id="UP001158576">
    <property type="component" value="Chromosome XSR"/>
</dbReference>
<proteinExistence type="predicted"/>
<organism evidence="11 12">
    <name type="scientific">Oikopleura dioica</name>
    <name type="common">Tunicate</name>
    <dbReference type="NCBI Taxonomy" id="34765"/>
    <lineage>
        <taxon>Eukaryota</taxon>
        <taxon>Metazoa</taxon>
        <taxon>Chordata</taxon>
        <taxon>Tunicata</taxon>
        <taxon>Appendicularia</taxon>
        <taxon>Copelata</taxon>
        <taxon>Oikopleuridae</taxon>
        <taxon>Oikopleura</taxon>
    </lineage>
</organism>
<evidence type="ECO:0000256" key="8">
    <source>
        <dbReference type="ARBA" id="ARBA00023242"/>
    </source>
</evidence>
<evidence type="ECO:0000256" key="7">
    <source>
        <dbReference type="ARBA" id="ARBA00023163"/>
    </source>
</evidence>
<feature type="region of interest" description="Disordered" evidence="10">
    <location>
        <begin position="119"/>
        <end position="207"/>
    </location>
</feature>
<evidence type="ECO:0000256" key="4">
    <source>
        <dbReference type="ARBA" id="ARBA00022737"/>
    </source>
</evidence>
<keyword evidence="4" id="KW-0677">Repeat</keyword>
<sequence length="207" mass="23661">MFANSLVTLKPPFRIHIPKIAVMLKGGDENFYNRDYNSKYIVCIFYILRVLEDFNKNFEALRKKAEDKLEAVTQASFKLRDLKNEYRDARNEFLAYGEAHPQFATRESMALRDCESMIDDGNSDDEFKRPSPSYSPTSHSYKPTSPSYSPTSPTGYSATRPSFFPAAPQSTPFPKNASRKRKQNNAPSGKAKRTANYRNNFKNAINN</sequence>
<protein>
    <submittedName>
        <fullName evidence="11">Oidioi.mRNA.OKI2018_I69.XSR.g13289.t1.cds</fullName>
    </submittedName>
</protein>
<keyword evidence="2" id="KW-0597">Phosphoprotein</keyword>
<name>A0ABN7SA68_OIKDI</name>
<keyword evidence="12" id="KW-1185">Reference proteome</keyword>